<evidence type="ECO:0000313" key="2">
    <source>
        <dbReference type="Proteomes" id="UP000033428"/>
    </source>
</evidence>
<comment type="caution">
    <text evidence="1">The sequence shown here is derived from an EMBL/GenBank/DDBJ whole genome shotgun (WGS) entry which is preliminary data.</text>
</comment>
<accession>A0A0F0CJK4</accession>
<gene>
    <name evidence="1" type="ORF">OMAG_002629</name>
</gene>
<proteinExistence type="predicted"/>
<dbReference type="AlphaFoldDB" id="A0A0F0CJK4"/>
<organism evidence="1 2">
    <name type="scientific">Candidatus Omnitrophus magneticus</name>
    <dbReference type="NCBI Taxonomy" id="1609969"/>
    <lineage>
        <taxon>Bacteria</taxon>
        <taxon>Pseudomonadati</taxon>
        <taxon>Candidatus Omnitrophota</taxon>
        <taxon>Candidatus Omnitrophus</taxon>
    </lineage>
</organism>
<dbReference type="Proteomes" id="UP000033428">
    <property type="component" value="Unassembled WGS sequence"/>
</dbReference>
<dbReference type="EMBL" id="JYNY01000553">
    <property type="protein sequence ID" value="KJJ83503.1"/>
    <property type="molecule type" value="Genomic_DNA"/>
</dbReference>
<evidence type="ECO:0000313" key="1">
    <source>
        <dbReference type="EMBL" id="KJJ83503.1"/>
    </source>
</evidence>
<reference evidence="1 2" key="1">
    <citation type="submission" date="2015-02" db="EMBL/GenBank/DDBJ databases">
        <title>Single-cell genomics of uncultivated deep-branching MTB reveals a conserved set of magnetosome genes.</title>
        <authorList>
            <person name="Kolinko S."/>
            <person name="Richter M."/>
            <person name="Glockner F.O."/>
            <person name="Brachmann A."/>
            <person name="Schuler D."/>
        </authorList>
    </citation>
    <scope>NUCLEOTIDE SEQUENCE [LARGE SCALE GENOMIC DNA]</scope>
    <source>
        <strain evidence="1">SKK-01</strain>
    </source>
</reference>
<sequence>MLSVLPEYKYLPSGLRARVRTQLLCPVNVCLKLYVPVLSSLSQILIVLS</sequence>
<name>A0A0F0CJK4_9BACT</name>
<protein>
    <submittedName>
        <fullName evidence="1">Uncharacterized protein</fullName>
    </submittedName>
</protein>
<keyword evidence="2" id="KW-1185">Reference proteome</keyword>